<evidence type="ECO:0000313" key="1">
    <source>
        <dbReference type="EMBL" id="QNM12777.1"/>
    </source>
</evidence>
<dbReference type="RefSeq" id="WP_117455392.1">
    <property type="nucleotide sequence ID" value="NZ_CP060636.1"/>
</dbReference>
<sequence length="66" mass="7567">MNKAQELKKLESLGIPIGVPFEIQELTGWYKVDIDNRQVLETTHGRATVPVPGIYQHLLDGTWHKR</sequence>
<keyword evidence="2" id="KW-1185">Reference proteome</keyword>
<proteinExistence type="predicted"/>
<accession>A0A7G9GPP5</accession>
<protein>
    <submittedName>
        <fullName evidence="1">Uncharacterized protein</fullName>
    </submittedName>
</protein>
<organism evidence="1 2">
    <name type="scientific">[Eubacterium] hominis</name>
    <dbReference type="NCBI Taxonomy" id="2764325"/>
    <lineage>
        <taxon>Bacteria</taxon>
        <taxon>Bacillati</taxon>
        <taxon>Bacillota</taxon>
        <taxon>Erysipelotrichia</taxon>
        <taxon>Erysipelotrichales</taxon>
        <taxon>Erysipelotrichaceae</taxon>
        <taxon>Amedibacillus</taxon>
    </lineage>
</organism>
<name>A0A7G9GPP5_9FIRM</name>
<gene>
    <name evidence="1" type="ORF">H9Q80_02160</name>
</gene>
<reference evidence="1 2" key="1">
    <citation type="submission" date="2020-08" db="EMBL/GenBank/DDBJ databases">
        <authorList>
            <person name="Liu C."/>
            <person name="Sun Q."/>
        </authorList>
    </citation>
    <scope>NUCLEOTIDE SEQUENCE [LARGE SCALE GENOMIC DNA]</scope>
    <source>
        <strain evidence="1 2">NSJ-61</strain>
    </source>
</reference>
<dbReference type="EMBL" id="CP060636">
    <property type="protein sequence ID" value="QNM12777.1"/>
    <property type="molecule type" value="Genomic_DNA"/>
</dbReference>
<evidence type="ECO:0000313" key="2">
    <source>
        <dbReference type="Proteomes" id="UP000515856"/>
    </source>
</evidence>
<dbReference type="KEGG" id="ehn:H9Q80_02160"/>
<dbReference type="Proteomes" id="UP000515856">
    <property type="component" value="Chromosome"/>
</dbReference>
<dbReference type="AlphaFoldDB" id="A0A7G9GPP5"/>